<sequence>MYASLGFFIAGLLAIAVIPAIWRRAVRLTRKAVEATTPMTLSDTRAEISAIRAAHAVDYRRLEKVAEGLRAELTESRIARDRAASYAKTVASAQDIREDELRETLARNEEQARRIAELEAQVADFSDQVRELEREIERRAADREATAGTAPTGEARHAEPVLSPEVAATANAALLAEITSLESENASLRDKLKKAEETLAAAQAQRREASVPLTTDRALREQQKSLDNKLFDMEARYIAAQAEITRLTLQLERYEFDDGEAESASRKDDRIAQLEASNEALRRSIEAKAAATDDFSLLREKLKDVAAELTAGLADEEDLRPLDETLPIAANEDDGSLASRIRLVRSRLSENSDSIAASATKR</sequence>
<proteinExistence type="predicted"/>
<feature type="coiled-coil region" evidence="1">
    <location>
        <begin position="171"/>
        <end position="205"/>
    </location>
</feature>
<keyword evidence="3" id="KW-0472">Membrane</keyword>
<comment type="caution">
    <text evidence="4">The sequence shown here is derived from an EMBL/GenBank/DDBJ whole genome shotgun (WGS) entry which is preliminary data.</text>
</comment>
<protein>
    <submittedName>
        <fullName evidence="4">Uncharacterized protein</fullName>
    </submittedName>
</protein>
<dbReference type="RefSeq" id="WP_182164444.1">
    <property type="nucleotide sequence ID" value="NZ_JACFXV010000048.1"/>
</dbReference>
<evidence type="ECO:0000256" key="1">
    <source>
        <dbReference type="SAM" id="Coils"/>
    </source>
</evidence>
<organism evidence="4 5">
    <name type="scientific">Stappia albiluteola</name>
    <dbReference type="NCBI Taxonomy" id="2758565"/>
    <lineage>
        <taxon>Bacteria</taxon>
        <taxon>Pseudomonadati</taxon>
        <taxon>Pseudomonadota</taxon>
        <taxon>Alphaproteobacteria</taxon>
        <taxon>Hyphomicrobiales</taxon>
        <taxon>Stappiaceae</taxon>
        <taxon>Stappia</taxon>
    </lineage>
</organism>
<feature type="transmembrane region" description="Helical" evidence="3">
    <location>
        <begin position="6"/>
        <end position="22"/>
    </location>
</feature>
<dbReference type="Proteomes" id="UP000541109">
    <property type="component" value="Unassembled WGS sequence"/>
</dbReference>
<keyword evidence="5" id="KW-1185">Reference proteome</keyword>
<name>A0A839AEA4_9HYPH</name>
<dbReference type="EMBL" id="JACFXV010000048">
    <property type="protein sequence ID" value="MBA5777242.1"/>
    <property type="molecule type" value="Genomic_DNA"/>
</dbReference>
<gene>
    <name evidence="4" type="ORF">H2509_08890</name>
</gene>
<accession>A0A839AEA4</accession>
<reference evidence="4 5" key="1">
    <citation type="submission" date="2020-07" db="EMBL/GenBank/DDBJ databases">
        <title>Stappia sp., F7233, whole genome shotgun sequencing project.</title>
        <authorList>
            <person name="Jiang S."/>
            <person name="Liu Z.W."/>
            <person name="Du Z.J."/>
        </authorList>
    </citation>
    <scope>NUCLEOTIDE SEQUENCE [LARGE SCALE GENOMIC DNA]</scope>
    <source>
        <strain evidence="4 5">F7233</strain>
    </source>
</reference>
<keyword evidence="3" id="KW-0812">Transmembrane</keyword>
<dbReference type="AlphaFoldDB" id="A0A839AEA4"/>
<feature type="coiled-coil region" evidence="1">
    <location>
        <begin position="264"/>
        <end position="291"/>
    </location>
</feature>
<evidence type="ECO:0000313" key="5">
    <source>
        <dbReference type="Proteomes" id="UP000541109"/>
    </source>
</evidence>
<feature type="region of interest" description="Disordered" evidence="2">
    <location>
        <begin position="139"/>
        <end position="162"/>
    </location>
</feature>
<evidence type="ECO:0000313" key="4">
    <source>
        <dbReference type="EMBL" id="MBA5777242.1"/>
    </source>
</evidence>
<evidence type="ECO:0000256" key="3">
    <source>
        <dbReference type="SAM" id="Phobius"/>
    </source>
</evidence>
<keyword evidence="3" id="KW-1133">Transmembrane helix</keyword>
<evidence type="ECO:0000256" key="2">
    <source>
        <dbReference type="SAM" id="MobiDB-lite"/>
    </source>
</evidence>
<keyword evidence="1" id="KW-0175">Coiled coil</keyword>